<dbReference type="AlphaFoldDB" id="A0AAE9SBH2"/>
<evidence type="ECO:0000256" key="3">
    <source>
        <dbReference type="ARBA" id="ARBA00023163"/>
    </source>
</evidence>
<dbReference type="InterPro" id="IPR018062">
    <property type="entry name" value="HTH_AraC-typ_CS"/>
</dbReference>
<accession>A0AAE9SBH2</accession>
<name>A0AAE9SBH2_9GAMM</name>
<evidence type="ECO:0000256" key="1">
    <source>
        <dbReference type="ARBA" id="ARBA00023015"/>
    </source>
</evidence>
<keyword evidence="2" id="KW-0238">DNA-binding</keyword>
<evidence type="ECO:0000259" key="4">
    <source>
        <dbReference type="PROSITE" id="PS01124"/>
    </source>
</evidence>
<dbReference type="SMART" id="SM00342">
    <property type="entry name" value="HTH_ARAC"/>
    <property type="match status" value="1"/>
</dbReference>
<dbReference type="InterPro" id="IPR009057">
    <property type="entry name" value="Homeodomain-like_sf"/>
</dbReference>
<protein>
    <submittedName>
        <fullName evidence="5">Helix-turn-helix transcriptional regulator</fullName>
    </submittedName>
</protein>
<dbReference type="Gene3D" id="1.10.10.60">
    <property type="entry name" value="Homeodomain-like"/>
    <property type="match status" value="1"/>
</dbReference>
<keyword evidence="3" id="KW-0804">Transcription</keyword>
<organism evidence="5 6">
    <name type="scientific">Aeromonas encheleia</name>
    <dbReference type="NCBI Taxonomy" id="73010"/>
    <lineage>
        <taxon>Bacteria</taxon>
        <taxon>Pseudomonadati</taxon>
        <taxon>Pseudomonadota</taxon>
        <taxon>Gammaproteobacteria</taxon>
        <taxon>Aeromonadales</taxon>
        <taxon>Aeromonadaceae</taxon>
        <taxon>Aeromonas</taxon>
    </lineage>
</organism>
<feature type="domain" description="HTH araC/xylS-type" evidence="4">
    <location>
        <begin position="202"/>
        <end position="300"/>
    </location>
</feature>
<dbReference type="GO" id="GO:0043565">
    <property type="term" value="F:sequence-specific DNA binding"/>
    <property type="evidence" value="ECO:0007669"/>
    <property type="project" value="InterPro"/>
</dbReference>
<reference evidence="5" key="1">
    <citation type="submission" date="2022-06" db="EMBL/GenBank/DDBJ databases">
        <title>Complete Genome of Aeromonas sp. Strain SOD01 Isolated from an Urban Freshwater Stream.</title>
        <authorList>
            <person name="Williams L.E."/>
            <person name="Brysgel T."/>
            <person name="Capestro E.M."/>
            <person name="Foltz G.V."/>
            <person name="Gardner A.E."/>
            <person name="Ingrassia J."/>
            <person name="Peterson E."/>
            <person name="Arruda J."/>
            <person name="Flaherty I."/>
            <person name="Hunt M."/>
            <person name="Pappas G."/>
            <person name="Ramsaran S."/>
            <person name="Rocha M."/>
        </authorList>
    </citation>
    <scope>NUCLEOTIDE SEQUENCE</scope>
    <source>
        <strain evidence="5">SOD01</strain>
    </source>
</reference>
<dbReference type="Pfam" id="PF12833">
    <property type="entry name" value="HTH_18"/>
    <property type="match status" value="1"/>
</dbReference>
<keyword evidence="1" id="KW-0805">Transcription regulation</keyword>
<evidence type="ECO:0000313" key="6">
    <source>
        <dbReference type="Proteomes" id="UP001056890"/>
    </source>
</evidence>
<evidence type="ECO:0000313" key="5">
    <source>
        <dbReference type="EMBL" id="USV56765.1"/>
    </source>
</evidence>
<dbReference type="RefSeq" id="WP_252994882.1">
    <property type="nucleotide sequence ID" value="NZ_CP099717.1"/>
</dbReference>
<dbReference type="InterPro" id="IPR018060">
    <property type="entry name" value="HTH_AraC"/>
</dbReference>
<proteinExistence type="predicted"/>
<dbReference type="Proteomes" id="UP001056890">
    <property type="component" value="Chromosome"/>
</dbReference>
<dbReference type="GO" id="GO:0003700">
    <property type="term" value="F:DNA-binding transcription factor activity"/>
    <property type="evidence" value="ECO:0007669"/>
    <property type="project" value="InterPro"/>
</dbReference>
<dbReference type="PANTHER" id="PTHR43280">
    <property type="entry name" value="ARAC-FAMILY TRANSCRIPTIONAL REGULATOR"/>
    <property type="match status" value="1"/>
</dbReference>
<dbReference type="PANTHER" id="PTHR43280:SF2">
    <property type="entry name" value="HTH-TYPE TRANSCRIPTIONAL REGULATOR EXSA"/>
    <property type="match status" value="1"/>
</dbReference>
<evidence type="ECO:0000256" key="2">
    <source>
        <dbReference type="ARBA" id="ARBA00023125"/>
    </source>
</evidence>
<gene>
    <name evidence="5" type="ORF">NHF51_15630</name>
</gene>
<dbReference type="PROSITE" id="PS00041">
    <property type="entry name" value="HTH_ARAC_FAMILY_1"/>
    <property type="match status" value="1"/>
</dbReference>
<dbReference type="SUPFAM" id="SSF46689">
    <property type="entry name" value="Homeodomain-like"/>
    <property type="match status" value="2"/>
</dbReference>
<sequence>MTDTVARDTSVRKRGLFTGRVENLMIQDGILFHNKDIVHKADFATQRELPPQLIIAIPLESKALMTYGATHRLRGCRFHKSDPIVATAIFYAEPDMVQGAAKAHVRSRSIVLSLSLPWLERHLIGKHRALFERIFNHHLSRFDWSLPPHLGQIAEALNLTSSQNAPEMLMREAFALTVWESLMTNIQQIAFACGQRHNEQPTRLKMLLMDERVDEMALADIADRLGMSVSTLQRAAKKELGMSLQRYLRERKLQEAKVKLEARSLSLQEAAEHAGYSHVSNFITAFRKLFGFSPKQLLRQGEGKIGNGCALNSQAIEDQRSSLG</sequence>
<dbReference type="EMBL" id="CP099717">
    <property type="protein sequence ID" value="USV56765.1"/>
    <property type="molecule type" value="Genomic_DNA"/>
</dbReference>
<keyword evidence="6" id="KW-1185">Reference proteome</keyword>
<dbReference type="PROSITE" id="PS01124">
    <property type="entry name" value="HTH_ARAC_FAMILY_2"/>
    <property type="match status" value="1"/>
</dbReference>